<protein>
    <submittedName>
        <fullName evidence="4">Phosphoglycerate mutase</fullName>
    </submittedName>
</protein>
<dbReference type="GO" id="GO:0016791">
    <property type="term" value="F:phosphatase activity"/>
    <property type="evidence" value="ECO:0007669"/>
    <property type="project" value="TreeGrafter"/>
</dbReference>
<dbReference type="KEGG" id="sre:PTSG_04924"/>
<dbReference type="InterPro" id="IPR013078">
    <property type="entry name" value="His_Pase_superF_clade-1"/>
</dbReference>
<feature type="compositionally biased region" description="Basic and acidic residues" evidence="3">
    <location>
        <begin position="281"/>
        <end position="296"/>
    </location>
</feature>
<accession>F2U907</accession>
<reference evidence="4" key="1">
    <citation type="submission" date="2009-08" db="EMBL/GenBank/DDBJ databases">
        <title>Annotation of Salpingoeca rosetta.</title>
        <authorList>
            <consortium name="The Broad Institute Genome Sequencing Platform"/>
            <person name="Russ C."/>
            <person name="Cuomo C."/>
            <person name="Burger G."/>
            <person name="Gray M.W."/>
            <person name="Holland P.W.H."/>
            <person name="King N."/>
            <person name="Lang F.B.F."/>
            <person name="Roger A.J."/>
            <person name="Ruiz-Trillo I."/>
            <person name="Young S.K."/>
            <person name="Zeng Q."/>
            <person name="Gargeya S."/>
            <person name="Alvarado L."/>
            <person name="Berlin A."/>
            <person name="Chapman S.B."/>
            <person name="Chen Z."/>
            <person name="Freedman E."/>
            <person name="Gellesch M."/>
            <person name="Goldberg J."/>
            <person name="Griggs A."/>
            <person name="Gujja S."/>
            <person name="Heilman E."/>
            <person name="Heiman D."/>
            <person name="Howarth C."/>
            <person name="Mehta T."/>
            <person name="Neiman D."/>
            <person name="Pearson M."/>
            <person name="Roberts A."/>
            <person name="Saif S."/>
            <person name="Shea T."/>
            <person name="Shenoy N."/>
            <person name="Sisk P."/>
            <person name="Stolte C."/>
            <person name="Sykes S."/>
            <person name="White J."/>
            <person name="Yandava C."/>
            <person name="Haas B."/>
            <person name="Nusbaum C."/>
            <person name="Birren B."/>
        </authorList>
    </citation>
    <scope>NUCLEOTIDE SEQUENCE [LARGE SCALE GENOMIC DNA]</scope>
    <source>
        <strain evidence="4">ATCC 50818</strain>
    </source>
</reference>
<dbReference type="AlphaFoldDB" id="F2U907"/>
<dbReference type="GO" id="GO:0005737">
    <property type="term" value="C:cytoplasm"/>
    <property type="evidence" value="ECO:0007669"/>
    <property type="project" value="TreeGrafter"/>
</dbReference>
<evidence type="ECO:0000313" key="4">
    <source>
        <dbReference type="EMBL" id="EGD73210.1"/>
    </source>
</evidence>
<dbReference type="InterPro" id="IPR029033">
    <property type="entry name" value="His_PPase_superfam"/>
</dbReference>
<dbReference type="SUPFAM" id="SSF53254">
    <property type="entry name" value="Phosphoglycerate mutase-like"/>
    <property type="match status" value="1"/>
</dbReference>
<dbReference type="OMA" id="NWVDARL"/>
<dbReference type="CDD" id="cd07067">
    <property type="entry name" value="HP_PGM_like"/>
    <property type="match status" value="1"/>
</dbReference>
<name>F2U907_SALR5</name>
<dbReference type="InterPro" id="IPR050275">
    <property type="entry name" value="PGM_Phosphatase"/>
</dbReference>
<dbReference type="GeneID" id="16074820"/>
<organism evidence="5">
    <name type="scientific">Salpingoeca rosetta (strain ATCC 50818 / BSB-021)</name>
    <dbReference type="NCBI Taxonomy" id="946362"/>
    <lineage>
        <taxon>Eukaryota</taxon>
        <taxon>Choanoflagellata</taxon>
        <taxon>Craspedida</taxon>
        <taxon>Salpingoecidae</taxon>
        <taxon>Salpingoeca</taxon>
    </lineage>
</organism>
<dbReference type="SMART" id="SM00855">
    <property type="entry name" value="PGAM"/>
    <property type="match status" value="1"/>
</dbReference>
<feature type="region of interest" description="Disordered" evidence="3">
    <location>
        <begin position="1"/>
        <end position="23"/>
    </location>
</feature>
<proteinExistence type="predicted"/>
<sequence>MSPPRTAGGMDPLDERQQHEREMEELRHTFPKVFRAVPLKEADAMPDTKTVVLIRHGQGHHNLAAIEAGHGCTCKYGVPSKETPCPYINEDLVDPALTEKGKAEAQHGAQALQRAIEEGHHAPLDMVFVSPLKRTLQTASLVFPSEKARPRMVAVEHLREQLGVHHCDMRSPISHVSQHFPHIDFSHIPSDHDALWSPRRETKAELAERATTAMRRVFDIADASTSPIGIVSHSSFLAALVNIVVDTTACEHVAAPFATGEVRSVALQLQTSSNIVPRPLPHNDDHNNHCDSKDDADGGGGGGTT</sequence>
<dbReference type="PANTHER" id="PTHR48100:SF1">
    <property type="entry name" value="HISTIDINE PHOSPHATASE FAMILY PROTEIN-RELATED"/>
    <property type="match status" value="1"/>
</dbReference>
<dbReference type="OrthoDB" id="496981at2759"/>
<dbReference type="EMBL" id="GL832965">
    <property type="protein sequence ID" value="EGD73210.1"/>
    <property type="molecule type" value="Genomic_DNA"/>
</dbReference>
<dbReference type="Gene3D" id="3.40.50.1240">
    <property type="entry name" value="Phosphoglycerate mutase-like"/>
    <property type="match status" value="1"/>
</dbReference>
<evidence type="ECO:0000256" key="3">
    <source>
        <dbReference type="SAM" id="MobiDB-lite"/>
    </source>
</evidence>
<evidence type="ECO:0000256" key="1">
    <source>
        <dbReference type="ARBA" id="ARBA00023152"/>
    </source>
</evidence>
<gene>
    <name evidence="4" type="ORF">PTSG_04924</name>
</gene>
<evidence type="ECO:0000256" key="2">
    <source>
        <dbReference type="ARBA" id="ARBA00023235"/>
    </source>
</evidence>
<evidence type="ECO:0000313" key="5">
    <source>
        <dbReference type="Proteomes" id="UP000007799"/>
    </source>
</evidence>
<dbReference type="eggNOG" id="KOG4754">
    <property type="taxonomic scope" value="Eukaryota"/>
</dbReference>
<dbReference type="InParanoid" id="F2U907"/>
<dbReference type="Proteomes" id="UP000007799">
    <property type="component" value="Unassembled WGS sequence"/>
</dbReference>
<feature type="compositionally biased region" description="Basic and acidic residues" evidence="3">
    <location>
        <begin position="13"/>
        <end position="23"/>
    </location>
</feature>
<dbReference type="PROSITE" id="PS00175">
    <property type="entry name" value="PG_MUTASE"/>
    <property type="match status" value="1"/>
</dbReference>
<dbReference type="PANTHER" id="PTHR48100">
    <property type="entry name" value="BROAD-SPECIFICITY PHOSPHATASE YOR283W-RELATED"/>
    <property type="match status" value="1"/>
</dbReference>
<keyword evidence="5" id="KW-1185">Reference proteome</keyword>
<feature type="region of interest" description="Disordered" evidence="3">
    <location>
        <begin position="275"/>
        <end position="305"/>
    </location>
</feature>
<dbReference type="RefSeq" id="XP_004994241.1">
    <property type="nucleotide sequence ID" value="XM_004994184.1"/>
</dbReference>
<dbReference type="Pfam" id="PF00300">
    <property type="entry name" value="His_Phos_1"/>
    <property type="match status" value="1"/>
</dbReference>
<dbReference type="InterPro" id="IPR001345">
    <property type="entry name" value="PG/BPGM_mutase_AS"/>
</dbReference>
<keyword evidence="2" id="KW-0413">Isomerase</keyword>
<keyword evidence="1" id="KW-0324">Glycolysis</keyword>